<evidence type="ECO:0000313" key="2">
    <source>
        <dbReference type="Proteomes" id="UP000070444"/>
    </source>
</evidence>
<sequence length="54" mass="5202">MACPHVAGLAATVLSQGESASGVDAKLKALATKNAISGFNSATPNALGFNGISA</sequence>
<reference evidence="1 2" key="1">
    <citation type="journal article" date="2015" name="Genome Biol. Evol.">
        <title>Phylogenomic analyses indicate that early fungi evolved digesting cell walls of algal ancestors of land plants.</title>
        <authorList>
            <person name="Chang Y."/>
            <person name="Wang S."/>
            <person name="Sekimoto S."/>
            <person name="Aerts A.L."/>
            <person name="Choi C."/>
            <person name="Clum A."/>
            <person name="LaButti K.M."/>
            <person name="Lindquist E.A."/>
            <person name="Yee Ngan C."/>
            <person name="Ohm R.A."/>
            <person name="Salamov A.A."/>
            <person name="Grigoriev I.V."/>
            <person name="Spatafora J.W."/>
            <person name="Berbee M.L."/>
        </authorList>
    </citation>
    <scope>NUCLEOTIDE SEQUENCE [LARGE SCALE GENOMIC DNA]</scope>
    <source>
        <strain evidence="1 2">NRRL 28638</strain>
    </source>
</reference>
<protein>
    <recommendedName>
        <fullName evidence="3">Peptidase S8/S53 domain-containing protein</fullName>
    </recommendedName>
</protein>
<accession>A0A137P3E1</accession>
<dbReference type="Proteomes" id="UP000070444">
    <property type="component" value="Unassembled WGS sequence"/>
</dbReference>
<name>A0A137P3E1_CONC2</name>
<dbReference type="InterPro" id="IPR036852">
    <property type="entry name" value="Peptidase_S8/S53_dom_sf"/>
</dbReference>
<keyword evidence="2" id="KW-1185">Reference proteome</keyword>
<proteinExistence type="predicted"/>
<gene>
    <name evidence="1" type="ORF">CONCODRAFT_95191</name>
</gene>
<dbReference type="Gene3D" id="3.40.50.200">
    <property type="entry name" value="Peptidase S8/S53 domain"/>
    <property type="match status" value="1"/>
</dbReference>
<dbReference type="GO" id="GO:0006508">
    <property type="term" value="P:proteolysis"/>
    <property type="evidence" value="ECO:0007669"/>
    <property type="project" value="InterPro"/>
</dbReference>
<evidence type="ECO:0008006" key="3">
    <source>
        <dbReference type="Google" id="ProtNLM"/>
    </source>
</evidence>
<dbReference type="OrthoDB" id="206201at2759"/>
<dbReference type="EMBL" id="KQ964534">
    <property type="protein sequence ID" value="KXN69439.1"/>
    <property type="molecule type" value="Genomic_DNA"/>
</dbReference>
<dbReference type="AlphaFoldDB" id="A0A137P3E1"/>
<dbReference type="GO" id="GO:0004252">
    <property type="term" value="F:serine-type endopeptidase activity"/>
    <property type="evidence" value="ECO:0007669"/>
    <property type="project" value="InterPro"/>
</dbReference>
<organism evidence="1 2">
    <name type="scientific">Conidiobolus coronatus (strain ATCC 28846 / CBS 209.66 / NRRL 28638)</name>
    <name type="common">Delacroixia coronata</name>
    <dbReference type="NCBI Taxonomy" id="796925"/>
    <lineage>
        <taxon>Eukaryota</taxon>
        <taxon>Fungi</taxon>
        <taxon>Fungi incertae sedis</taxon>
        <taxon>Zoopagomycota</taxon>
        <taxon>Entomophthoromycotina</taxon>
        <taxon>Entomophthoromycetes</taxon>
        <taxon>Entomophthorales</taxon>
        <taxon>Ancylistaceae</taxon>
        <taxon>Conidiobolus</taxon>
    </lineage>
</organism>
<dbReference type="SUPFAM" id="SSF52743">
    <property type="entry name" value="Subtilisin-like"/>
    <property type="match status" value="1"/>
</dbReference>
<evidence type="ECO:0000313" key="1">
    <source>
        <dbReference type="EMBL" id="KXN69439.1"/>
    </source>
</evidence>